<feature type="region of interest" description="Disordered" evidence="1">
    <location>
        <begin position="30"/>
        <end position="73"/>
    </location>
</feature>
<dbReference type="EMBL" id="BRZM01000043">
    <property type="protein sequence ID" value="GLD61020.1"/>
    <property type="molecule type" value="Genomic_DNA"/>
</dbReference>
<feature type="region of interest" description="Disordered" evidence="1">
    <location>
        <begin position="129"/>
        <end position="242"/>
    </location>
</feature>
<dbReference type="AlphaFoldDB" id="A0AAD3RAL8"/>
<comment type="caution">
    <text evidence="2">The sequence shown here is derived from an EMBL/GenBank/DDBJ whole genome shotgun (WGS) entry which is preliminary data.</text>
</comment>
<proteinExistence type="predicted"/>
<sequence length="242" mass="26153">MAPIKTATGELPLSDEPGLFRLLRFSRTPRRRRASHKRCNNSALRPSRPFQLGQTLSQESERTATPPATPPKPVRFLSNTFEEKTQHGHRYNCPARVALSGVPLGALTLGVYTTATICGASGGSYHCHPDHAYGEESDKSEESPSPKRQRLSSQSVLEQLTSSAPPTVHPISPHPPLGVRTPKSETTSPPHTLPPGEMPHSRSAQTQPTSEASAWSSIQTHPSLASPSPPLHPRPRTSSVAI</sequence>
<feature type="compositionally biased region" description="Polar residues" evidence="1">
    <location>
        <begin position="202"/>
        <end position="219"/>
    </location>
</feature>
<organism evidence="2 3">
    <name type="scientific">Lates japonicus</name>
    <name type="common">Japanese lates</name>
    <dbReference type="NCBI Taxonomy" id="270547"/>
    <lineage>
        <taxon>Eukaryota</taxon>
        <taxon>Metazoa</taxon>
        <taxon>Chordata</taxon>
        <taxon>Craniata</taxon>
        <taxon>Vertebrata</taxon>
        <taxon>Euteleostomi</taxon>
        <taxon>Actinopterygii</taxon>
        <taxon>Neopterygii</taxon>
        <taxon>Teleostei</taxon>
        <taxon>Neoteleostei</taxon>
        <taxon>Acanthomorphata</taxon>
        <taxon>Carangaria</taxon>
        <taxon>Carangaria incertae sedis</taxon>
        <taxon>Centropomidae</taxon>
        <taxon>Lates</taxon>
    </lineage>
</organism>
<protein>
    <submittedName>
        <fullName evidence="2">E3 ubiquitin-protein ligase RNF38-like protein</fullName>
    </submittedName>
</protein>
<accession>A0AAD3RAL8</accession>
<keyword evidence="3" id="KW-1185">Reference proteome</keyword>
<dbReference type="Proteomes" id="UP001279410">
    <property type="component" value="Unassembled WGS sequence"/>
</dbReference>
<feature type="compositionally biased region" description="Basic residues" evidence="1">
    <location>
        <begin position="30"/>
        <end position="39"/>
    </location>
</feature>
<feature type="compositionally biased region" description="Polar residues" evidence="1">
    <location>
        <begin position="151"/>
        <end position="164"/>
    </location>
</feature>
<evidence type="ECO:0000313" key="3">
    <source>
        <dbReference type="Proteomes" id="UP001279410"/>
    </source>
</evidence>
<name>A0AAD3RAL8_LATJO</name>
<gene>
    <name evidence="2" type="ORF">AKAME5_001287200</name>
</gene>
<evidence type="ECO:0000313" key="2">
    <source>
        <dbReference type="EMBL" id="GLD61020.1"/>
    </source>
</evidence>
<reference evidence="2" key="1">
    <citation type="submission" date="2022-08" db="EMBL/GenBank/DDBJ databases">
        <title>Genome sequencing of akame (Lates japonicus).</title>
        <authorList>
            <person name="Hashiguchi Y."/>
            <person name="Takahashi H."/>
        </authorList>
    </citation>
    <scope>NUCLEOTIDE SEQUENCE</scope>
    <source>
        <strain evidence="2">Kochi</strain>
    </source>
</reference>
<feature type="compositionally biased region" description="Basic and acidic residues" evidence="1">
    <location>
        <begin position="129"/>
        <end position="145"/>
    </location>
</feature>
<evidence type="ECO:0000256" key="1">
    <source>
        <dbReference type="SAM" id="MobiDB-lite"/>
    </source>
</evidence>